<dbReference type="SMART" id="SM00417">
    <property type="entry name" value="H4"/>
    <property type="match status" value="1"/>
</dbReference>
<evidence type="ECO:0000313" key="11">
    <source>
        <dbReference type="EMBL" id="KAE9295208.1"/>
    </source>
</evidence>
<evidence type="ECO:0000256" key="6">
    <source>
        <dbReference type="ARBA" id="ARBA00022454"/>
    </source>
</evidence>
<evidence type="ECO:0000256" key="2">
    <source>
        <dbReference type="ARBA" id="ARBA00004123"/>
    </source>
</evidence>
<dbReference type="Gene3D" id="1.10.20.10">
    <property type="entry name" value="Histone, subunit A"/>
    <property type="match status" value="1"/>
</dbReference>
<organism evidence="11 12">
    <name type="scientific">Phytophthora rubi</name>
    <dbReference type="NCBI Taxonomy" id="129364"/>
    <lineage>
        <taxon>Eukaryota</taxon>
        <taxon>Sar</taxon>
        <taxon>Stramenopiles</taxon>
        <taxon>Oomycota</taxon>
        <taxon>Peronosporomycetes</taxon>
        <taxon>Peronosporales</taxon>
        <taxon>Peronosporaceae</taxon>
        <taxon>Phytophthora</taxon>
    </lineage>
</organism>
<dbReference type="Proteomes" id="UP000434957">
    <property type="component" value="Unassembled WGS sequence"/>
</dbReference>
<comment type="subcellular location">
    <subcellularLocation>
        <location evidence="3">Chromosome</location>
    </subcellularLocation>
    <subcellularLocation>
        <location evidence="2">Nucleus</location>
    </subcellularLocation>
</comment>
<sequence length="149" mass="16742">NLVTPVSLLLDSMTALLLQNPVTPALLQNLVNRKLRVLTKPSSPGLHCQLAYLEGMTARGKISPKRHRKIIRDGIQGITNAAVRRLARRAGVMRISGLVYYETRAVLRVFLTNLVRDAVTYTEHGNRKTVTHIDVLYTLKHQGRTLYGF</sequence>
<name>A0A6A4CUB6_9STRA</name>
<protein>
    <recommendedName>
        <fullName evidence="10">Histone H4</fullName>
    </recommendedName>
</protein>
<dbReference type="CDD" id="cd22912">
    <property type="entry name" value="HFD_H4"/>
    <property type="match status" value="1"/>
</dbReference>
<keyword evidence="7 10" id="KW-0238">DNA-binding</keyword>
<evidence type="ECO:0000256" key="9">
    <source>
        <dbReference type="ARBA" id="ARBA00023269"/>
    </source>
</evidence>
<comment type="subunit">
    <text evidence="5 10">The nucleosome is a histone octamer containing two molecules each of H2A, H2B, H3 and H4 assembled in one H3-H4 heterotetramer and two H2A-H2B heterodimers. The octamer wraps approximately 147 bp of DNA.</text>
</comment>
<reference evidence="11 12" key="1">
    <citation type="submission" date="2018-08" db="EMBL/GenBank/DDBJ databases">
        <title>Genomic investigation of the strawberry pathogen Phytophthora fragariae indicates pathogenicity is determined by transcriptional variation in three key races.</title>
        <authorList>
            <person name="Adams T.M."/>
            <person name="Armitage A.D."/>
            <person name="Sobczyk M.K."/>
            <person name="Bates H.J."/>
            <person name="Dunwell J.M."/>
            <person name="Nellist C.F."/>
            <person name="Harrison R.J."/>
        </authorList>
    </citation>
    <scope>NUCLEOTIDE SEQUENCE [LARGE SCALE GENOMIC DNA]</scope>
    <source>
        <strain evidence="11 12">SCRP333</strain>
    </source>
</reference>
<evidence type="ECO:0000256" key="8">
    <source>
        <dbReference type="ARBA" id="ARBA00023242"/>
    </source>
</evidence>
<keyword evidence="6 10" id="KW-0158">Chromosome</keyword>
<comment type="function">
    <text evidence="1 10">Core component of nucleosome. Nucleosomes wrap and compact DNA into chromatin, limiting DNA accessibility to the cellular machineries which require DNA as a template. Histones thereby play a central role in transcription regulation, DNA repair, DNA replication and chromosomal stability. DNA accessibility is regulated via a complex set of post-translational modifications of histones, also called histone code, and nucleosome remodeling.</text>
</comment>
<dbReference type="PANTHER" id="PTHR10484">
    <property type="entry name" value="HISTONE H4"/>
    <property type="match status" value="1"/>
</dbReference>
<dbReference type="AlphaFoldDB" id="A0A6A4CUB6"/>
<accession>A0A6A4CUB6</accession>
<evidence type="ECO:0000256" key="10">
    <source>
        <dbReference type="RuleBase" id="RU000528"/>
    </source>
</evidence>
<evidence type="ECO:0000256" key="7">
    <source>
        <dbReference type="ARBA" id="ARBA00023125"/>
    </source>
</evidence>
<proteinExistence type="inferred from homology"/>
<dbReference type="FunFam" id="1.10.20.10:FF:000012">
    <property type="entry name" value="Histone H4"/>
    <property type="match status" value="1"/>
</dbReference>
<dbReference type="SUPFAM" id="SSF47113">
    <property type="entry name" value="Histone-fold"/>
    <property type="match status" value="1"/>
</dbReference>
<evidence type="ECO:0000256" key="4">
    <source>
        <dbReference type="ARBA" id="ARBA00006564"/>
    </source>
</evidence>
<dbReference type="GO" id="GO:0030527">
    <property type="term" value="F:structural constituent of chromatin"/>
    <property type="evidence" value="ECO:0007669"/>
    <property type="project" value="InterPro"/>
</dbReference>
<dbReference type="EMBL" id="QXFT01002638">
    <property type="protein sequence ID" value="KAE9295208.1"/>
    <property type="molecule type" value="Genomic_DNA"/>
</dbReference>
<dbReference type="PRINTS" id="PR00623">
    <property type="entry name" value="HISTONEH4"/>
</dbReference>
<gene>
    <name evidence="11" type="ORF">PR003_g24076</name>
</gene>
<evidence type="ECO:0000256" key="5">
    <source>
        <dbReference type="ARBA" id="ARBA00011538"/>
    </source>
</evidence>
<feature type="non-terminal residue" evidence="11">
    <location>
        <position position="1"/>
    </location>
</feature>
<dbReference type="InterPro" id="IPR001951">
    <property type="entry name" value="Histone_H4"/>
</dbReference>
<dbReference type="GO" id="GO:0005634">
    <property type="term" value="C:nucleus"/>
    <property type="evidence" value="ECO:0007669"/>
    <property type="project" value="UniProtKB-SubCell"/>
</dbReference>
<evidence type="ECO:0000313" key="12">
    <source>
        <dbReference type="Proteomes" id="UP000434957"/>
    </source>
</evidence>
<comment type="caution">
    <text evidence="11">The sequence shown here is derived from an EMBL/GenBank/DDBJ whole genome shotgun (WGS) entry which is preliminary data.</text>
</comment>
<keyword evidence="9 10" id="KW-0544">Nucleosome core</keyword>
<comment type="similarity">
    <text evidence="4 10">Belongs to the histone H4 family.</text>
</comment>
<evidence type="ECO:0000256" key="1">
    <source>
        <dbReference type="ARBA" id="ARBA00002001"/>
    </source>
</evidence>
<dbReference type="GO" id="GO:0000786">
    <property type="term" value="C:nucleosome"/>
    <property type="evidence" value="ECO:0007669"/>
    <property type="project" value="UniProtKB-KW"/>
</dbReference>
<dbReference type="GO" id="GO:0046982">
    <property type="term" value="F:protein heterodimerization activity"/>
    <property type="evidence" value="ECO:0007669"/>
    <property type="project" value="InterPro"/>
</dbReference>
<dbReference type="GO" id="GO:0003677">
    <property type="term" value="F:DNA binding"/>
    <property type="evidence" value="ECO:0007669"/>
    <property type="project" value="UniProtKB-KW"/>
</dbReference>
<keyword evidence="8 10" id="KW-0539">Nucleus</keyword>
<keyword evidence="12" id="KW-1185">Reference proteome</keyword>
<evidence type="ECO:0000256" key="3">
    <source>
        <dbReference type="ARBA" id="ARBA00004286"/>
    </source>
</evidence>
<dbReference type="InterPro" id="IPR009072">
    <property type="entry name" value="Histone-fold"/>
</dbReference>